<proteinExistence type="predicted"/>
<sequence length="394" mass="43286">MSKLSMFSYSWDLAENGVANTVDEFKKIGINSVTLASSYHAGKFLRPKSAINKVYFPEDGTVYFKSDASKYGDIKPIPNSIYGDGEVLRELTETNGLSVSAWLVLLHNTPLGTRHQDSAVQNAFGDPYIYALCPSAPAARAYAIGLCRDVTESYKVNGISIESIGFPPYEHGYHHEMSFVKPNKWLSQNLGLCFCKYCVAGAEKMGVDAKGLKARVAKNIHDYFEGDIDLQGDMAEALWLADVASDPDLRKFLDFRSTVVTSLAKEIRQSVRKEVEVAIIPSVARPTGGAWYEGTDLKAIAETTGVIEACFYEPATDRIKADLADIKLRTNNLGRIKGVLRPAYPDLTSESAVIDAVSALWNGGVKDIGFYNYGHIRSQSLNWIGKALALVNKK</sequence>
<evidence type="ECO:0000313" key="1">
    <source>
        <dbReference type="EMBL" id="CAB4837710.1"/>
    </source>
</evidence>
<protein>
    <submittedName>
        <fullName evidence="1">Unannotated protein</fullName>
    </submittedName>
</protein>
<dbReference type="EMBL" id="CAFAHD010000082">
    <property type="protein sequence ID" value="CAB4837710.1"/>
    <property type="molecule type" value="Genomic_DNA"/>
</dbReference>
<dbReference type="Gene3D" id="3.20.20.80">
    <property type="entry name" value="Glycosidases"/>
    <property type="match status" value="1"/>
</dbReference>
<name>A0A6J7AY91_9ZZZZ</name>
<dbReference type="AlphaFoldDB" id="A0A6J7AY91"/>
<reference evidence="1" key="1">
    <citation type="submission" date="2020-05" db="EMBL/GenBank/DDBJ databases">
        <authorList>
            <person name="Chiriac C."/>
            <person name="Salcher M."/>
            <person name="Ghai R."/>
            <person name="Kavagutti S V."/>
        </authorList>
    </citation>
    <scope>NUCLEOTIDE SEQUENCE</scope>
</reference>
<organism evidence="1">
    <name type="scientific">freshwater metagenome</name>
    <dbReference type="NCBI Taxonomy" id="449393"/>
    <lineage>
        <taxon>unclassified sequences</taxon>
        <taxon>metagenomes</taxon>
        <taxon>ecological metagenomes</taxon>
    </lineage>
</organism>
<accession>A0A6J7AY91</accession>
<gene>
    <name evidence="1" type="ORF">UFOPK3227_00735</name>
</gene>